<evidence type="ECO:0000256" key="1">
    <source>
        <dbReference type="ARBA" id="ARBA00023016"/>
    </source>
</evidence>
<proteinExistence type="evidence at transcript level"/>
<sequence>MTTFMPGSADPFSDVPAVPRHLGSRILETVGGELWRPASDVYETEDGALVAHIDLPGVPRHAIIIDTNDMDEITVHGEAPQAQEFQAASSRVRERNIGKFRKILRMPPGCDYSNIKATYKDGLLEIRVPRTAGGLGPSKVVPIH</sequence>
<comment type="similarity">
    <text evidence="2 3">Belongs to the small heat shock protein (HSP20) family.</text>
</comment>
<evidence type="ECO:0000259" key="4">
    <source>
        <dbReference type="PROSITE" id="PS01031"/>
    </source>
</evidence>
<evidence type="ECO:0000256" key="3">
    <source>
        <dbReference type="RuleBase" id="RU003616"/>
    </source>
</evidence>
<dbReference type="Gene3D" id="2.60.40.790">
    <property type="match status" value="1"/>
</dbReference>
<name>A0A6M5WNZ0_BLAEM</name>
<dbReference type="SUPFAM" id="SSF49764">
    <property type="entry name" value="HSP20-like chaperones"/>
    <property type="match status" value="1"/>
</dbReference>
<dbReference type="PROSITE" id="PS01031">
    <property type="entry name" value="SHSP"/>
    <property type="match status" value="1"/>
</dbReference>
<protein>
    <submittedName>
        <fullName evidence="5">Heat shock protein 16</fullName>
    </submittedName>
</protein>
<dbReference type="AlphaFoldDB" id="A0A6M5WNZ0"/>
<dbReference type="PANTHER" id="PTHR11527">
    <property type="entry name" value="HEAT-SHOCK PROTEIN 20 FAMILY MEMBER"/>
    <property type="match status" value="1"/>
</dbReference>
<evidence type="ECO:0000313" key="5">
    <source>
        <dbReference type="EMBL" id="QJW70209.1"/>
    </source>
</evidence>
<reference evidence="5" key="1">
    <citation type="journal article" date="2020" name="Fungal Biol.">
        <title>Small heat shock protein genes are developmentally regulated during stress and non-stress conditions in Blastocladiella emersonii.</title>
        <authorList>
            <person name="Georg R.C."/>
            <person name="Oshiquiri L.H."/>
            <person name="Barbosa-Filho J.R."/>
            <person name="Gomes S.L."/>
        </authorList>
    </citation>
    <scope>NUCLEOTIDE SEQUENCE</scope>
</reference>
<feature type="domain" description="SHSP" evidence="4">
    <location>
        <begin position="29"/>
        <end position="144"/>
    </location>
</feature>
<dbReference type="Pfam" id="PF00011">
    <property type="entry name" value="HSP20"/>
    <property type="match status" value="1"/>
</dbReference>
<dbReference type="InterPro" id="IPR002068">
    <property type="entry name" value="A-crystallin/Hsp20_dom"/>
</dbReference>
<dbReference type="InterPro" id="IPR031107">
    <property type="entry name" value="Small_HSP"/>
</dbReference>
<organism evidence="5">
    <name type="scientific">Blastocladiella emersonii</name>
    <name type="common">Aquatic fungus</name>
    <dbReference type="NCBI Taxonomy" id="4808"/>
    <lineage>
        <taxon>Eukaryota</taxon>
        <taxon>Fungi</taxon>
        <taxon>Fungi incertae sedis</taxon>
        <taxon>Blastocladiomycota</taxon>
        <taxon>Blastocladiomycetes</taxon>
        <taxon>Blastocladiales</taxon>
        <taxon>Blastocladiaceae</taxon>
        <taxon>Blastocladiella</taxon>
    </lineage>
</organism>
<dbReference type="EMBL" id="MN719641">
    <property type="protein sequence ID" value="QJW70209.1"/>
    <property type="molecule type" value="mRNA"/>
</dbReference>
<keyword evidence="1 5" id="KW-0346">Stress response</keyword>
<accession>A0A6M5WNZ0</accession>
<dbReference type="CDD" id="cd06464">
    <property type="entry name" value="ACD_sHsps-like"/>
    <property type="match status" value="1"/>
</dbReference>
<dbReference type="InterPro" id="IPR008978">
    <property type="entry name" value="HSP20-like_chaperone"/>
</dbReference>
<evidence type="ECO:0000256" key="2">
    <source>
        <dbReference type="PROSITE-ProRule" id="PRU00285"/>
    </source>
</evidence>